<evidence type="ECO:0000313" key="2">
    <source>
        <dbReference type="Proteomes" id="UP000310168"/>
    </source>
</evidence>
<reference evidence="1 2" key="1">
    <citation type="journal article" date="2019" name="Anaerobe">
        <title>Brachyspira catarrhinii sp. nov., an anaerobic intestinal spirochaete isolated from vervet monkeys may have been misidentified as Brachyspira aalborgi in previous studies.</title>
        <authorList>
            <person name="Phillips N.D."/>
            <person name="La T."/>
            <person name="Hampson D.J."/>
        </authorList>
    </citation>
    <scope>NUCLEOTIDE SEQUENCE [LARGE SCALE GENOMIC DNA]</scope>
    <source>
        <strain evidence="1 2">Z12</strain>
    </source>
</reference>
<gene>
    <name evidence="1" type="ORF">EZH24_05225</name>
</gene>
<dbReference type="Proteomes" id="UP000310168">
    <property type="component" value="Unassembled WGS sequence"/>
</dbReference>
<dbReference type="EMBL" id="SJDU01000099">
    <property type="protein sequence ID" value="TKZ35453.1"/>
    <property type="molecule type" value="Genomic_DNA"/>
</dbReference>
<proteinExistence type="predicted"/>
<sequence>MFGWTDATMSADDIGAKGKPYYVIPYAKLTFDYSIFFTQKWAVNVGLYCRYDFLPKNEIHYSDGVEKPKNYGTLNFGVQLGFRFGPRV</sequence>
<name>A0ABY2TSN1_9SPIR</name>
<organism evidence="1 2">
    <name type="scientific">Brachyspira catarrhinii</name>
    <dbReference type="NCBI Taxonomy" id="2528966"/>
    <lineage>
        <taxon>Bacteria</taxon>
        <taxon>Pseudomonadati</taxon>
        <taxon>Spirochaetota</taxon>
        <taxon>Spirochaetia</taxon>
        <taxon>Brachyspirales</taxon>
        <taxon>Brachyspiraceae</taxon>
        <taxon>Brachyspira</taxon>
    </lineage>
</organism>
<evidence type="ECO:0000313" key="1">
    <source>
        <dbReference type="EMBL" id="TKZ35453.1"/>
    </source>
</evidence>
<comment type="caution">
    <text evidence="1">The sequence shown here is derived from an EMBL/GenBank/DDBJ whole genome shotgun (WGS) entry which is preliminary data.</text>
</comment>
<keyword evidence="2" id="KW-1185">Reference proteome</keyword>
<dbReference type="RefSeq" id="WP_137998082.1">
    <property type="nucleotide sequence ID" value="NZ_SJDU01000099.1"/>
</dbReference>
<accession>A0ABY2TSN1</accession>
<protein>
    <submittedName>
        <fullName evidence="1">Uncharacterized protein</fullName>
    </submittedName>
</protein>